<reference evidence="7" key="1">
    <citation type="submission" date="2018-05" db="EMBL/GenBank/DDBJ databases">
        <authorList>
            <person name="Lanie J.A."/>
            <person name="Ng W.-L."/>
            <person name="Kazmierczak K.M."/>
            <person name="Andrzejewski T.M."/>
            <person name="Davidsen T.M."/>
            <person name="Wayne K.J."/>
            <person name="Tettelin H."/>
            <person name="Glass J.I."/>
            <person name="Rusch D."/>
            <person name="Podicherti R."/>
            <person name="Tsui H.-C.T."/>
            <person name="Winkler M.E."/>
        </authorList>
    </citation>
    <scope>NUCLEOTIDE SEQUENCE</scope>
</reference>
<keyword evidence="3" id="KW-0520">NAD</keyword>
<dbReference type="Gene3D" id="3.40.50.720">
    <property type="entry name" value="NAD(P)-binding Rossmann-like Domain"/>
    <property type="match status" value="1"/>
</dbReference>
<sequence>MKVLVTGGAGYIGAHIVLDLINANHEVVILDDMSRGAEENIHTQAQFILGSTLDENKVKEVLSGGVEAVVHLAAFKAAGESMIDPEKYSTNNISGTLCLLNAMAATEVKTIVFSSTAAVYGYPEYLPMDEDHPTEPINFYGYTKLAIEQYLQWYGQLKGIKFAALRYFNAAGYDGDSRVLGLEKNPANLLPIVMEVASEQKQRFELFGDDYKTPDGTGIRDYIHVTDLASAHLLALDYLQSHHCLTVNLAAGESHSVLDVVKMAKTVTNRDIPYKVVDRRPGDPAELVATSKFAQETLGWKPKHSTLEEILLSMWKVYRHHFVKEPEVLA</sequence>
<dbReference type="Pfam" id="PF01370">
    <property type="entry name" value="Epimerase"/>
    <property type="match status" value="1"/>
</dbReference>
<evidence type="ECO:0000259" key="6">
    <source>
        <dbReference type="Pfam" id="PF01370"/>
    </source>
</evidence>
<keyword evidence="4" id="KW-0413">Isomerase</keyword>
<dbReference type="GO" id="GO:0033499">
    <property type="term" value="P:galactose catabolic process via UDP-galactose, Leloir pathway"/>
    <property type="evidence" value="ECO:0007669"/>
    <property type="project" value="TreeGrafter"/>
</dbReference>
<feature type="domain" description="NAD-dependent epimerase/dehydratase" evidence="6">
    <location>
        <begin position="3"/>
        <end position="241"/>
    </location>
</feature>
<dbReference type="Gene3D" id="3.90.25.10">
    <property type="entry name" value="UDP-galactose 4-epimerase, domain 1"/>
    <property type="match status" value="1"/>
</dbReference>
<dbReference type="AlphaFoldDB" id="A0A381S0J1"/>
<gene>
    <name evidence="7" type="ORF">METZ01_LOCUS49692</name>
</gene>
<evidence type="ECO:0000256" key="4">
    <source>
        <dbReference type="ARBA" id="ARBA00023235"/>
    </source>
</evidence>
<dbReference type="PANTHER" id="PTHR43725">
    <property type="entry name" value="UDP-GLUCOSE 4-EPIMERASE"/>
    <property type="match status" value="1"/>
</dbReference>
<dbReference type="NCBIfam" id="TIGR01179">
    <property type="entry name" value="galE"/>
    <property type="match status" value="1"/>
</dbReference>
<dbReference type="SUPFAM" id="SSF51735">
    <property type="entry name" value="NAD(P)-binding Rossmann-fold domains"/>
    <property type="match status" value="1"/>
</dbReference>
<name>A0A381S0J1_9ZZZZ</name>
<comment type="similarity">
    <text evidence="2">Belongs to the NAD(P)-dependent epimerase/dehydratase family.</text>
</comment>
<dbReference type="InterPro" id="IPR005886">
    <property type="entry name" value="UDP_G4E"/>
</dbReference>
<accession>A0A381S0J1</accession>
<evidence type="ECO:0000256" key="1">
    <source>
        <dbReference type="ARBA" id="ARBA00001911"/>
    </source>
</evidence>
<dbReference type="GO" id="GO:0003978">
    <property type="term" value="F:UDP-glucose 4-epimerase activity"/>
    <property type="evidence" value="ECO:0007669"/>
    <property type="project" value="InterPro"/>
</dbReference>
<evidence type="ECO:0000313" key="7">
    <source>
        <dbReference type="EMBL" id="SUZ96838.1"/>
    </source>
</evidence>
<evidence type="ECO:0000256" key="3">
    <source>
        <dbReference type="ARBA" id="ARBA00023027"/>
    </source>
</evidence>
<evidence type="ECO:0000256" key="2">
    <source>
        <dbReference type="ARBA" id="ARBA00007637"/>
    </source>
</evidence>
<dbReference type="EMBL" id="UINC01002453">
    <property type="protein sequence ID" value="SUZ96838.1"/>
    <property type="molecule type" value="Genomic_DNA"/>
</dbReference>
<keyword evidence="5" id="KW-0119">Carbohydrate metabolism</keyword>
<dbReference type="InterPro" id="IPR036291">
    <property type="entry name" value="NAD(P)-bd_dom_sf"/>
</dbReference>
<protein>
    <recommendedName>
        <fullName evidence="6">NAD-dependent epimerase/dehydratase domain-containing protein</fullName>
    </recommendedName>
</protein>
<organism evidence="7">
    <name type="scientific">marine metagenome</name>
    <dbReference type="NCBI Taxonomy" id="408172"/>
    <lineage>
        <taxon>unclassified sequences</taxon>
        <taxon>metagenomes</taxon>
        <taxon>ecological metagenomes</taxon>
    </lineage>
</organism>
<dbReference type="InterPro" id="IPR001509">
    <property type="entry name" value="Epimerase_deHydtase"/>
</dbReference>
<dbReference type="PANTHER" id="PTHR43725:SF53">
    <property type="entry name" value="UDP-ARABINOSE 4-EPIMERASE 1"/>
    <property type="match status" value="1"/>
</dbReference>
<proteinExistence type="inferred from homology"/>
<evidence type="ECO:0000256" key="5">
    <source>
        <dbReference type="ARBA" id="ARBA00023277"/>
    </source>
</evidence>
<comment type="cofactor">
    <cofactor evidence="1">
        <name>NAD(+)</name>
        <dbReference type="ChEBI" id="CHEBI:57540"/>
    </cofactor>
</comment>
<dbReference type="CDD" id="cd05247">
    <property type="entry name" value="UDP_G4E_1_SDR_e"/>
    <property type="match status" value="1"/>
</dbReference>